<evidence type="ECO:0000313" key="1">
    <source>
        <dbReference type="EMBL" id="CAG8828256.1"/>
    </source>
</evidence>
<gene>
    <name evidence="1" type="ORF">GMARGA_LOCUS29646</name>
</gene>
<comment type="caution">
    <text evidence="1">The sequence shown here is derived from an EMBL/GenBank/DDBJ whole genome shotgun (WGS) entry which is preliminary data.</text>
</comment>
<dbReference type="Proteomes" id="UP000789901">
    <property type="component" value="Unassembled WGS sequence"/>
</dbReference>
<proteinExistence type="predicted"/>
<organism evidence="1 2">
    <name type="scientific">Gigaspora margarita</name>
    <dbReference type="NCBI Taxonomy" id="4874"/>
    <lineage>
        <taxon>Eukaryota</taxon>
        <taxon>Fungi</taxon>
        <taxon>Fungi incertae sedis</taxon>
        <taxon>Mucoromycota</taxon>
        <taxon>Glomeromycotina</taxon>
        <taxon>Glomeromycetes</taxon>
        <taxon>Diversisporales</taxon>
        <taxon>Gigasporaceae</taxon>
        <taxon>Gigaspora</taxon>
    </lineage>
</organism>
<keyword evidence="2" id="KW-1185">Reference proteome</keyword>
<sequence length="94" mass="10770">MEILKLQELLKDKQISASVNETTDACSRAVVNILFSFNNQTKLVKTEFITTVDRTLIAQLVNNKSQAIQELVTIFKNHINIFIFEVLAMFPVRK</sequence>
<reference evidence="1 2" key="1">
    <citation type="submission" date="2021-06" db="EMBL/GenBank/DDBJ databases">
        <authorList>
            <person name="Kallberg Y."/>
            <person name="Tangrot J."/>
            <person name="Rosling A."/>
        </authorList>
    </citation>
    <scope>NUCLEOTIDE SEQUENCE [LARGE SCALE GENOMIC DNA]</scope>
    <source>
        <strain evidence="1 2">120-4 pot B 10/14</strain>
    </source>
</reference>
<protein>
    <submittedName>
        <fullName evidence="1">35072_t:CDS:1</fullName>
    </submittedName>
</protein>
<evidence type="ECO:0000313" key="2">
    <source>
        <dbReference type="Proteomes" id="UP000789901"/>
    </source>
</evidence>
<dbReference type="EMBL" id="CAJVQB010040301">
    <property type="protein sequence ID" value="CAG8828256.1"/>
    <property type="molecule type" value="Genomic_DNA"/>
</dbReference>
<accession>A0ABN7WDZ3</accession>
<feature type="non-terminal residue" evidence="1">
    <location>
        <position position="94"/>
    </location>
</feature>
<name>A0ABN7WDZ3_GIGMA</name>